<sequence>MKPLKKPRAATLVLLLSFLCIRVYAQDRIHFRNYAVTDGLKSNTIWAISQDEQGYMWFGTKDGLSRFDGYQFKSFKFDKNNPSSIGNNFIRKIFKYDAKTYWIGTEEGLFILDLETEAFHRFDTVGTNLVFDIMRDRRGSLWIATTSKGVFQYNPADGSVRNFVHRNDDPNTISINLVRALAEDNDGNIWMGTVKGLDVLNPQTLKMRHYYAGEQDGSISNSNIISLHKDLSGNIWVGTLTGGLNVYNKNTDKFIRYIKSDKKNSINDDIVRSIYQPAPDKLYIGTEKGLNILDIPTQTFRHYVNKNNDPHSISDDAVYSIFEDKEGGIWLGTYFGGVSYFHPDDTNFALYYPTEEKNTLSGNAVSAFLEDGPGRIWVGTEDGGLNLFEAQTKTFRQYPFEPGQEKLSYHNIHALYKDKHGNIWIGTFAGGLNIYNPRTGKIKRYQFDPADDHSLSNNTVYTINEDRRGRIWVGTVAGVNLYNPKKDNFNRITRKKLGRSVIYDIYEDAQGVIWFATYNNGLVAHNRNTDEWLQFGKDSGPTSPSTNKIISIYCGKDGNLWLGTDGGGLNYFDRKTSTFKVFDEHHGIPASLIYGILEDNRGQLWLSTNNGIINFDPGQQTGKHYDKFDNLQSPQFNYKAYMKASDGRFYFGGINGFNVFHPDSITSIRSQQSVTFTNLQLFNKDITLNEEGSPLQKVINHSGDLTLTHAQSVVSFEYAALSYLSPGRTSYAFKMEGFDDDWNYVGDQRKATYTNLPAGDYVFRVKATGTDGTWQNQEASLNISILPPFYKSTLAYVAYCLLTLGIFIIARKSAIRRQEKKNKIRLKKLKNKEEREFYKQKIEFFTTMAHEIRTPLSLITAPLEDLIASARGGAEVQDHLRIMDQNANRLLTLVNHLLDFRRIESKAYTISTEKMELVTAVQSLYARFSPIADKQHIQFTMSTTTDRLEVKADPEALTKILSNLLINAFKFTRSRVQLSIHEPVKDEQGRCFFSISVEDDGIGIPQEHLGNIFKKFFKITSGKHHYSNLGGTGIGLALAKSLSAKHGGDLMVESEEGLKTIFTVMIPLERPDKAEPGGIVAVAEETGAISKQDVGRQTILFVDDDASMRDYVSLSLAAEGYKCLTADNGVVALESLKKEEVDLVVSDLVMPEMNGMALCQELKSNIDYSHIPFILLTAKSNLEAEIESIESGADFYITKPFTWRHLKVVIKNQLESRTRLKRKFSQQPFAETVTLATNRRDEKFLQKIVDIIEARMADPQLSVEELSREMAMSRSSLHKKMKSLTGQGPNEFIRLVRLKKAARLLIQNEYNVSEVGFMVGFNSHSYFSKCFIQQFQIAPSEFGEKHIPENVKL</sequence>
<dbReference type="InterPro" id="IPR036890">
    <property type="entry name" value="HATPase_C_sf"/>
</dbReference>
<dbReference type="InterPro" id="IPR001789">
    <property type="entry name" value="Sig_transdc_resp-reg_receiver"/>
</dbReference>
<dbReference type="GO" id="GO:0003700">
    <property type="term" value="F:DNA-binding transcription factor activity"/>
    <property type="evidence" value="ECO:0007669"/>
    <property type="project" value="InterPro"/>
</dbReference>
<dbReference type="SUPFAM" id="SSF47384">
    <property type="entry name" value="Homodimeric domain of signal transducing histidine kinase"/>
    <property type="match status" value="1"/>
</dbReference>
<dbReference type="Pfam" id="PF02518">
    <property type="entry name" value="HATPase_c"/>
    <property type="match status" value="1"/>
</dbReference>
<dbReference type="SMART" id="SM00342">
    <property type="entry name" value="HTH_ARAC"/>
    <property type="match status" value="1"/>
</dbReference>
<dbReference type="SUPFAM" id="SSF63829">
    <property type="entry name" value="Calcium-dependent phosphotriesterase"/>
    <property type="match status" value="2"/>
</dbReference>
<keyword evidence="3 7" id="KW-0597">Phosphoprotein</keyword>
<feature type="domain" description="Histidine kinase" evidence="10">
    <location>
        <begin position="847"/>
        <end position="1070"/>
    </location>
</feature>
<gene>
    <name evidence="12" type="ORF">KK078_18210</name>
</gene>
<dbReference type="SUPFAM" id="SSF52172">
    <property type="entry name" value="CheY-like"/>
    <property type="match status" value="1"/>
</dbReference>
<dbReference type="Proteomes" id="UP001319180">
    <property type="component" value="Unassembled WGS sequence"/>
</dbReference>
<dbReference type="EC" id="2.7.13.3" evidence="2"/>
<dbReference type="InterPro" id="IPR015943">
    <property type="entry name" value="WD40/YVTN_repeat-like_dom_sf"/>
</dbReference>
<evidence type="ECO:0000256" key="1">
    <source>
        <dbReference type="ARBA" id="ARBA00000085"/>
    </source>
</evidence>
<keyword evidence="5" id="KW-0238">DNA-binding</keyword>
<dbReference type="InterPro" id="IPR013783">
    <property type="entry name" value="Ig-like_fold"/>
</dbReference>
<dbReference type="Gene3D" id="2.130.10.10">
    <property type="entry name" value="YVTN repeat-like/Quinoprotein amine dehydrogenase"/>
    <property type="match status" value="3"/>
</dbReference>
<evidence type="ECO:0000256" key="5">
    <source>
        <dbReference type="ARBA" id="ARBA00023125"/>
    </source>
</evidence>
<accession>A0AAP2DCE5</accession>
<organism evidence="12 13">
    <name type="scientific">Dawidia soli</name>
    <dbReference type="NCBI Taxonomy" id="2782352"/>
    <lineage>
        <taxon>Bacteria</taxon>
        <taxon>Pseudomonadati</taxon>
        <taxon>Bacteroidota</taxon>
        <taxon>Cytophagia</taxon>
        <taxon>Cytophagales</taxon>
        <taxon>Chryseotaleaceae</taxon>
        <taxon>Dawidia</taxon>
    </lineage>
</organism>
<dbReference type="Pfam" id="PF00512">
    <property type="entry name" value="HisKA"/>
    <property type="match status" value="1"/>
</dbReference>
<dbReference type="PANTHER" id="PTHR43547">
    <property type="entry name" value="TWO-COMPONENT HISTIDINE KINASE"/>
    <property type="match status" value="1"/>
</dbReference>
<dbReference type="Gene3D" id="1.10.10.60">
    <property type="entry name" value="Homeodomain-like"/>
    <property type="match status" value="2"/>
</dbReference>
<dbReference type="InterPro" id="IPR018060">
    <property type="entry name" value="HTH_AraC"/>
</dbReference>
<dbReference type="FunFam" id="1.10.287.130:FF:000045">
    <property type="entry name" value="Two-component system sensor histidine kinase/response regulator"/>
    <property type="match status" value="1"/>
</dbReference>
<evidence type="ECO:0000256" key="6">
    <source>
        <dbReference type="ARBA" id="ARBA00023163"/>
    </source>
</evidence>
<dbReference type="InterPro" id="IPR003594">
    <property type="entry name" value="HATPase_dom"/>
</dbReference>
<feature type="signal peptide" evidence="8">
    <location>
        <begin position="1"/>
        <end position="25"/>
    </location>
</feature>
<evidence type="ECO:0000256" key="4">
    <source>
        <dbReference type="ARBA" id="ARBA00023015"/>
    </source>
</evidence>
<dbReference type="PRINTS" id="PR00344">
    <property type="entry name" value="BCTRLSENSOR"/>
</dbReference>
<dbReference type="Pfam" id="PF07494">
    <property type="entry name" value="Reg_prop"/>
    <property type="match status" value="9"/>
</dbReference>
<evidence type="ECO:0000313" key="13">
    <source>
        <dbReference type="Proteomes" id="UP001319180"/>
    </source>
</evidence>
<evidence type="ECO:0000256" key="7">
    <source>
        <dbReference type="PROSITE-ProRule" id="PRU00169"/>
    </source>
</evidence>
<dbReference type="CDD" id="cd00082">
    <property type="entry name" value="HisKA"/>
    <property type="match status" value="1"/>
</dbReference>
<protein>
    <recommendedName>
        <fullName evidence="2">histidine kinase</fullName>
        <ecNumber evidence="2">2.7.13.3</ecNumber>
    </recommendedName>
</protein>
<dbReference type="SMART" id="SM00387">
    <property type="entry name" value="HATPase_c"/>
    <property type="match status" value="1"/>
</dbReference>
<feature type="chain" id="PRO_5043017164" description="histidine kinase" evidence="8">
    <location>
        <begin position="26"/>
        <end position="1353"/>
    </location>
</feature>
<dbReference type="PROSITE" id="PS50109">
    <property type="entry name" value="HIS_KIN"/>
    <property type="match status" value="1"/>
</dbReference>
<dbReference type="InterPro" id="IPR003661">
    <property type="entry name" value="HisK_dim/P_dom"/>
</dbReference>
<dbReference type="Pfam" id="PF07495">
    <property type="entry name" value="Y_Y_Y"/>
    <property type="match status" value="1"/>
</dbReference>
<reference evidence="12 13" key="1">
    <citation type="submission" date="2021-05" db="EMBL/GenBank/DDBJ databases">
        <title>A Polyphasic approach of four new species of the genus Ohtaekwangia: Ohtaekwangia histidinii sp. nov., Ohtaekwangia cretensis sp. nov., Ohtaekwangia indiensis sp. nov., Ohtaekwangia reichenbachii sp. nov. from diverse environment.</title>
        <authorList>
            <person name="Octaviana S."/>
        </authorList>
    </citation>
    <scope>NUCLEOTIDE SEQUENCE [LARGE SCALE GENOMIC DNA]</scope>
    <source>
        <strain evidence="12 13">PWU37</strain>
    </source>
</reference>
<dbReference type="Pfam" id="PF00072">
    <property type="entry name" value="Response_reg"/>
    <property type="match status" value="1"/>
</dbReference>
<evidence type="ECO:0000259" key="9">
    <source>
        <dbReference type="PROSITE" id="PS01124"/>
    </source>
</evidence>
<dbReference type="FunFam" id="2.60.40.10:FF:000791">
    <property type="entry name" value="Two-component system sensor histidine kinase/response regulator"/>
    <property type="match status" value="1"/>
</dbReference>
<dbReference type="FunFam" id="1.10.10.60:FF:000284">
    <property type="entry name" value="Two-component system sensor histidine kinase/response regulator"/>
    <property type="match status" value="1"/>
</dbReference>
<evidence type="ECO:0000313" key="12">
    <source>
        <dbReference type="EMBL" id="MBT1688511.1"/>
    </source>
</evidence>
<dbReference type="Gene3D" id="1.10.287.130">
    <property type="match status" value="1"/>
</dbReference>
<keyword evidence="6" id="KW-0804">Transcription</keyword>
<evidence type="ECO:0000259" key="10">
    <source>
        <dbReference type="PROSITE" id="PS50109"/>
    </source>
</evidence>
<proteinExistence type="predicted"/>
<keyword evidence="8" id="KW-0732">Signal</keyword>
<comment type="catalytic activity">
    <reaction evidence="1">
        <text>ATP + protein L-histidine = ADP + protein N-phospho-L-histidine.</text>
        <dbReference type="EC" id="2.7.13.3"/>
    </reaction>
</comment>
<dbReference type="GO" id="GO:0000155">
    <property type="term" value="F:phosphorelay sensor kinase activity"/>
    <property type="evidence" value="ECO:0007669"/>
    <property type="project" value="InterPro"/>
</dbReference>
<dbReference type="PANTHER" id="PTHR43547:SF2">
    <property type="entry name" value="HYBRID SIGNAL TRANSDUCTION HISTIDINE KINASE C"/>
    <property type="match status" value="1"/>
</dbReference>
<feature type="domain" description="Response regulatory" evidence="11">
    <location>
        <begin position="1098"/>
        <end position="1214"/>
    </location>
</feature>
<dbReference type="PROSITE" id="PS00041">
    <property type="entry name" value="HTH_ARAC_FAMILY_1"/>
    <property type="match status" value="1"/>
</dbReference>
<dbReference type="GO" id="GO:0043565">
    <property type="term" value="F:sequence-specific DNA binding"/>
    <property type="evidence" value="ECO:0007669"/>
    <property type="project" value="InterPro"/>
</dbReference>
<evidence type="ECO:0000256" key="8">
    <source>
        <dbReference type="SAM" id="SignalP"/>
    </source>
</evidence>
<dbReference type="InterPro" id="IPR009057">
    <property type="entry name" value="Homeodomain-like_sf"/>
</dbReference>
<evidence type="ECO:0000259" key="11">
    <source>
        <dbReference type="PROSITE" id="PS50110"/>
    </source>
</evidence>
<comment type="caution">
    <text evidence="12">The sequence shown here is derived from an EMBL/GenBank/DDBJ whole genome shotgun (WGS) entry which is preliminary data.</text>
</comment>
<dbReference type="SMART" id="SM00388">
    <property type="entry name" value="HisKA"/>
    <property type="match status" value="1"/>
</dbReference>
<dbReference type="InterPro" id="IPR036097">
    <property type="entry name" value="HisK_dim/P_sf"/>
</dbReference>
<dbReference type="InterPro" id="IPR011123">
    <property type="entry name" value="Y_Y_Y"/>
</dbReference>
<dbReference type="Gene3D" id="2.60.40.10">
    <property type="entry name" value="Immunoglobulins"/>
    <property type="match status" value="1"/>
</dbReference>
<feature type="modified residue" description="4-aspartylphosphate" evidence="7">
    <location>
        <position position="1147"/>
    </location>
</feature>
<dbReference type="SMART" id="SM00448">
    <property type="entry name" value="REC"/>
    <property type="match status" value="1"/>
</dbReference>
<dbReference type="Pfam" id="PF12833">
    <property type="entry name" value="HTH_18"/>
    <property type="match status" value="1"/>
</dbReference>
<keyword evidence="13" id="KW-1185">Reference proteome</keyword>
<dbReference type="PROSITE" id="PS50110">
    <property type="entry name" value="RESPONSE_REGULATORY"/>
    <property type="match status" value="1"/>
</dbReference>
<dbReference type="Gene3D" id="3.40.50.2300">
    <property type="match status" value="1"/>
</dbReference>
<dbReference type="Gene3D" id="3.30.565.10">
    <property type="entry name" value="Histidine kinase-like ATPase, C-terminal domain"/>
    <property type="match status" value="1"/>
</dbReference>
<dbReference type="InterPro" id="IPR004358">
    <property type="entry name" value="Sig_transdc_His_kin-like_C"/>
</dbReference>
<dbReference type="InterPro" id="IPR011110">
    <property type="entry name" value="Reg_prop"/>
</dbReference>
<evidence type="ECO:0000256" key="2">
    <source>
        <dbReference type="ARBA" id="ARBA00012438"/>
    </source>
</evidence>
<dbReference type="EMBL" id="JAHESC010000027">
    <property type="protein sequence ID" value="MBT1688511.1"/>
    <property type="molecule type" value="Genomic_DNA"/>
</dbReference>
<dbReference type="InterPro" id="IPR018062">
    <property type="entry name" value="HTH_AraC-typ_CS"/>
</dbReference>
<dbReference type="SUPFAM" id="SSF55874">
    <property type="entry name" value="ATPase domain of HSP90 chaperone/DNA topoisomerase II/histidine kinase"/>
    <property type="match status" value="1"/>
</dbReference>
<evidence type="ECO:0000256" key="3">
    <source>
        <dbReference type="ARBA" id="ARBA00022553"/>
    </source>
</evidence>
<name>A0AAP2DCE5_9BACT</name>
<dbReference type="InterPro" id="IPR005467">
    <property type="entry name" value="His_kinase_dom"/>
</dbReference>
<dbReference type="InterPro" id="IPR011006">
    <property type="entry name" value="CheY-like_superfamily"/>
</dbReference>
<dbReference type="RefSeq" id="WP_254091737.1">
    <property type="nucleotide sequence ID" value="NZ_JAHESC010000027.1"/>
</dbReference>
<feature type="domain" description="HTH araC/xylS-type" evidence="9">
    <location>
        <begin position="1246"/>
        <end position="1345"/>
    </location>
</feature>
<dbReference type="SUPFAM" id="SSF46689">
    <property type="entry name" value="Homeodomain-like"/>
    <property type="match status" value="1"/>
</dbReference>
<keyword evidence="4" id="KW-0805">Transcription regulation</keyword>
<dbReference type="PROSITE" id="PS01124">
    <property type="entry name" value="HTH_ARAC_FAMILY_2"/>
    <property type="match status" value="1"/>
</dbReference>